<dbReference type="InterPro" id="IPR032466">
    <property type="entry name" value="Metal_Hydrolase"/>
</dbReference>
<protein>
    <recommendedName>
        <fullName evidence="4">Hydrolase TatD</fullName>
    </recommendedName>
</protein>
<evidence type="ECO:0000256" key="1">
    <source>
        <dbReference type="ARBA" id="ARBA00022723"/>
    </source>
</evidence>
<dbReference type="EMBL" id="UINC01000821">
    <property type="protein sequence ID" value="SUZ61716.1"/>
    <property type="molecule type" value="Genomic_DNA"/>
</dbReference>
<name>A0A381P451_9ZZZZ</name>
<dbReference type="GO" id="GO:0004536">
    <property type="term" value="F:DNA nuclease activity"/>
    <property type="evidence" value="ECO:0007669"/>
    <property type="project" value="InterPro"/>
</dbReference>
<evidence type="ECO:0008006" key="4">
    <source>
        <dbReference type="Google" id="ProtNLM"/>
    </source>
</evidence>
<reference evidence="3" key="1">
    <citation type="submission" date="2018-05" db="EMBL/GenBank/DDBJ databases">
        <authorList>
            <person name="Lanie J.A."/>
            <person name="Ng W.-L."/>
            <person name="Kazmierczak K.M."/>
            <person name="Andrzejewski T.M."/>
            <person name="Davidsen T.M."/>
            <person name="Wayne K.J."/>
            <person name="Tettelin H."/>
            <person name="Glass J.I."/>
            <person name="Rusch D."/>
            <person name="Podicherti R."/>
            <person name="Tsui H.-C.T."/>
            <person name="Winkler M.E."/>
        </authorList>
    </citation>
    <scope>NUCLEOTIDE SEQUENCE</scope>
</reference>
<keyword evidence="2" id="KW-0378">Hydrolase</keyword>
<dbReference type="Gene3D" id="3.20.20.140">
    <property type="entry name" value="Metal-dependent hydrolases"/>
    <property type="match status" value="1"/>
</dbReference>
<dbReference type="PIRSF" id="PIRSF005902">
    <property type="entry name" value="DNase_TatD"/>
    <property type="match status" value="1"/>
</dbReference>
<keyword evidence="1" id="KW-0479">Metal-binding</keyword>
<dbReference type="GO" id="GO:0005829">
    <property type="term" value="C:cytosol"/>
    <property type="evidence" value="ECO:0007669"/>
    <property type="project" value="TreeGrafter"/>
</dbReference>
<gene>
    <name evidence="3" type="ORF">METZ01_LOCUS14570</name>
</gene>
<dbReference type="GO" id="GO:0016788">
    <property type="term" value="F:hydrolase activity, acting on ester bonds"/>
    <property type="evidence" value="ECO:0007669"/>
    <property type="project" value="InterPro"/>
</dbReference>
<accession>A0A381P451</accession>
<dbReference type="PANTHER" id="PTHR46124">
    <property type="entry name" value="D-AMINOACYL-TRNA DEACYLASE"/>
    <property type="match status" value="1"/>
</dbReference>
<dbReference type="SUPFAM" id="SSF51556">
    <property type="entry name" value="Metallo-dependent hydrolases"/>
    <property type="match status" value="1"/>
</dbReference>
<dbReference type="InterPro" id="IPR015991">
    <property type="entry name" value="TatD/YcfH-like"/>
</dbReference>
<evidence type="ECO:0000256" key="2">
    <source>
        <dbReference type="ARBA" id="ARBA00022801"/>
    </source>
</evidence>
<organism evidence="3">
    <name type="scientific">marine metagenome</name>
    <dbReference type="NCBI Taxonomy" id="408172"/>
    <lineage>
        <taxon>unclassified sequences</taxon>
        <taxon>metagenomes</taxon>
        <taxon>ecological metagenomes</taxon>
    </lineage>
</organism>
<dbReference type="PANTHER" id="PTHR46124:SF2">
    <property type="entry name" value="D-AMINOACYL-TRNA DEACYLASE"/>
    <property type="match status" value="1"/>
</dbReference>
<sequence>MAGSHAALWSTAGIHPHEVSETEDADLAAVRELAATDPRVVAIGETGLDYFYDHSPRELQRRWFEAQLEVAAELDLPTVIHTREAEDDTIAVLRNAPESVLKVLHCFTGRMKLLEVGLEEGCYVSFAGIVTFSKFDGQEVVRAVPEDRLLAETDAPYLAPVPRRGKRNEPAFVTHVVAALADIRGESVGAVAEATARNAVRFYALGEHAAND</sequence>
<evidence type="ECO:0000313" key="3">
    <source>
        <dbReference type="EMBL" id="SUZ61716.1"/>
    </source>
</evidence>
<dbReference type="AlphaFoldDB" id="A0A381P451"/>
<proteinExistence type="predicted"/>
<dbReference type="InterPro" id="IPR001130">
    <property type="entry name" value="TatD-like"/>
</dbReference>
<dbReference type="GO" id="GO:0046872">
    <property type="term" value="F:metal ion binding"/>
    <property type="evidence" value="ECO:0007669"/>
    <property type="project" value="UniProtKB-KW"/>
</dbReference>
<dbReference type="Pfam" id="PF01026">
    <property type="entry name" value="TatD_DNase"/>
    <property type="match status" value="1"/>
</dbReference>
<dbReference type="FunFam" id="3.20.20.140:FF:000005">
    <property type="entry name" value="TatD family hydrolase"/>
    <property type="match status" value="1"/>
</dbReference>
<dbReference type="CDD" id="cd01310">
    <property type="entry name" value="TatD_DNAse"/>
    <property type="match status" value="1"/>
</dbReference>
<dbReference type="NCBIfam" id="TIGR00010">
    <property type="entry name" value="YchF/TatD family DNA exonuclease"/>
    <property type="match status" value="1"/>
</dbReference>